<organism evidence="9 10">
    <name type="scientific">Kineosporia babensis</name>
    <dbReference type="NCBI Taxonomy" id="499548"/>
    <lineage>
        <taxon>Bacteria</taxon>
        <taxon>Bacillati</taxon>
        <taxon>Actinomycetota</taxon>
        <taxon>Actinomycetes</taxon>
        <taxon>Kineosporiales</taxon>
        <taxon>Kineosporiaceae</taxon>
        <taxon>Kineosporia</taxon>
    </lineage>
</organism>
<comment type="subcellular location">
    <subcellularLocation>
        <location evidence="1">Cell membrane</location>
    </subcellularLocation>
</comment>
<gene>
    <name evidence="9" type="ORF">LR394_13390</name>
</gene>
<feature type="domain" description="Mechanosensitive ion channel MscS" evidence="8">
    <location>
        <begin position="172"/>
        <end position="224"/>
    </location>
</feature>
<dbReference type="Gene3D" id="2.30.30.60">
    <property type="match status" value="1"/>
</dbReference>
<evidence type="ECO:0000259" key="8">
    <source>
        <dbReference type="Pfam" id="PF00924"/>
    </source>
</evidence>
<sequence length="422" mass="44533">MLPATPAVPGPSTDTAATATPSPTEVWNQVSDAAHSGPDALTHLLLGAGDTLLRFTLKALVMLAVLLLIRLLMHRVIKSVADRIALSVSPERGTLQTIWKSIVRRPAFTEEAWSERRKQRARAIASLLSHLVTAALVVTGVLLLVQGTGLSKAGVFTAGMLGVIAAVSVQGLAKDIVAGLFVLVEDTYGIGDYVDTTFGAAGVVEEIGLRTTRLRGKDGTIWHVRHSQVPRLGNRTQAQTHLTLDITAGFPESPESALPPTAAGRLAAAERVVRMSLDRLDRDLASASGPNLINRGDVPGTLVEILPVLVPRAPRKALAALAAATSSADLVDTKPLDLAPGTLDDLERLSDLLEDAQVPVLTNTVLNGLINAGEDHVVLRVTGRVADTSAERALAVLRRRLYLDLNTAGFSTSFTVPGPADL</sequence>
<evidence type="ECO:0000256" key="6">
    <source>
        <dbReference type="SAM" id="MobiDB-lite"/>
    </source>
</evidence>
<keyword evidence="4 7" id="KW-1133">Transmembrane helix</keyword>
<accession>A0A9X1NF18</accession>
<keyword evidence="10" id="KW-1185">Reference proteome</keyword>
<dbReference type="InterPro" id="IPR010920">
    <property type="entry name" value="LSM_dom_sf"/>
</dbReference>
<dbReference type="SUPFAM" id="SSF50182">
    <property type="entry name" value="Sm-like ribonucleoproteins"/>
    <property type="match status" value="1"/>
</dbReference>
<name>A0A9X1NF18_9ACTN</name>
<proteinExistence type="predicted"/>
<evidence type="ECO:0000256" key="2">
    <source>
        <dbReference type="ARBA" id="ARBA00022475"/>
    </source>
</evidence>
<evidence type="ECO:0000256" key="5">
    <source>
        <dbReference type="ARBA" id="ARBA00023136"/>
    </source>
</evidence>
<comment type="caution">
    <text evidence="9">The sequence shown here is derived from an EMBL/GenBank/DDBJ whole genome shotgun (WGS) entry which is preliminary data.</text>
</comment>
<dbReference type="Pfam" id="PF00924">
    <property type="entry name" value="MS_channel_2nd"/>
    <property type="match status" value="1"/>
</dbReference>
<keyword evidence="3 7" id="KW-0812">Transmembrane</keyword>
<evidence type="ECO:0000256" key="7">
    <source>
        <dbReference type="SAM" id="Phobius"/>
    </source>
</evidence>
<dbReference type="RefSeq" id="WP_231441568.1">
    <property type="nucleotide sequence ID" value="NZ_JAJOMB010000006.1"/>
</dbReference>
<evidence type="ECO:0000256" key="3">
    <source>
        <dbReference type="ARBA" id="ARBA00022692"/>
    </source>
</evidence>
<evidence type="ECO:0000256" key="1">
    <source>
        <dbReference type="ARBA" id="ARBA00004236"/>
    </source>
</evidence>
<reference evidence="9" key="1">
    <citation type="submission" date="2021-11" db="EMBL/GenBank/DDBJ databases">
        <title>Streptomyces corallinus and Kineosporia corallina sp. nov., two new coral-derived marine actinobacteria.</title>
        <authorList>
            <person name="Buangrab K."/>
            <person name="Sutthacheep M."/>
            <person name="Yeemin T."/>
            <person name="Harunari E."/>
            <person name="Igarashi Y."/>
            <person name="Sripreechasak P."/>
            <person name="Kanchanasin P."/>
            <person name="Tanasupawat S."/>
            <person name="Phongsopitanun W."/>
        </authorList>
    </citation>
    <scope>NUCLEOTIDE SEQUENCE</scope>
    <source>
        <strain evidence="9">JCM 31032</strain>
    </source>
</reference>
<evidence type="ECO:0000313" key="9">
    <source>
        <dbReference type="EMBL" id="MCD5311898.1"/>
    </source>
</evidence>
<evidence type="ECO:0000313" key="10">
    <source>
        <dbReference type="Proteomes" id="UP001138997"/>
    </source>
</evidence>
<feature type="transmembrane region" description="Helical" evidence="7">
    <location>
        <begin position="123"/>
        <end position="147"/>
    </location>
</feature>
<dbReference type="GO" id="GO:0008381">
    <property type="term" value="F:mechanosensitive monoatomic ion channel activity"/>
    <property type="evidence" value="ECO:0007669"/>
    <property type="project" value="InterPro"/>
</dbReference>
<feature type="compositionally biased region" description="Low complexity" evidence="6">
    <location>
        <begin position="11"/>
        <end position="22"/>
    </location>
</feature>
<protein>
    <submittedName>
        <fullName evidence="9">Mechanosensitive ion channel family protein</fullName>
    </submittedName>
</protein>
<dbReference type="EMBL" id="JAJOMB010000006">
    <property type="protein sequence ID" value="MCD5311898.1"/>
    <property type="molecule type" value="Genomic_DNA"/>
</dbReference>
<evidence type="ECO:0000256" key="4">
    <source>
        <dbReference type="ARBA" id="ARBA00022989"/>
    </source>
</evidence>
<dbReference type="InterPro" id="IPR045276">
    <property type="entry name" value="YbiO_bact"/>
</dbReference>
<keyword evidence="5 7" id="KW-0472">Membrane</keyword>
<keyword evidence="2" id="KW-1003">Cell membrane</keyword>
<feature type="transmembrane region" description="Helical" evidence="7">
    <location>
        <begin position="55"/>
        <end position="73"/>
    </location>
</feature>
<dbReference type="Gene3D" id="1.10.287.1260">
    <property type="match status" value="1"/>
</dbReference>
<dbReference type="PANTHER" id="PTHR30460">
    <property type="entry name" value="MODERATE CONDUCTANCE MECHANOSENSITIVE CHANNEL YBIO"/>
    <property type="match status" value="1"/>
</dbReference>
<dbReference type="InterPro" id="IPR023408">
    <property type="entry name" value="MscS_beta-dom_sf"/>
</dbReference>
<feature type="region of interest" description="Disordered" evidence="6">
    <location>
        <begin position="1"/>
        <end position="22"/>
    </location>
</feature>
<dbReference type="GO" id="GO:0005886">
    <property type="term" value="C:plasma membrane"/>
    <property type="evidence" value="ECO:0007669"/>
    <property type="project" value="UniProtKB-SubCell"/>
</dbReference>
<dbReference type="InterPro" id="IPR006685">
    <property type="entry name" value="MscS_channel_2nd"/>
</dbReference>
<dbReference type="PANTHER" id="PTHR30460:SF0">
    <property type="entry name" value="MODERATE CONDUCTANCE MECHANOSENSITIVE CHANNEL YBIO"/>
    <property type="match status" value="1"/>
</dbReference>
<dbReference type="AlphaFoldDB" id="A0A9X1NF18"/>
<dbReference type="Proteomes" id="UP001138997">
    <property type="component" value="Unassembled WGS sequence"/>
</dbReference>